<protein>
    <recommendedName>
        <fullName evidence="3">FHA domain-containing protein</fullName>
    </recommendedName>
</protein>
<feature type="compositionally biased region" description="Low complexity" evidence="2">
    <location>
        <begin position="293"/>
        <end position="313"/>
    </location>
</feature>
<dbReference type="CDD" id="cd00060">
    <property type="entry name" value="FHA"/>
    <property type="match status" value="1"/>
</dbReference>
<reference evidence="5" key="1">
    <citation type="journal article" date="2019" name="Int. J. Syst. Evol. Microbiol.">
        <title>The Global Catalogue of Microorganisms (GCM) 10K type strain sequencing project: providing services to taxonomists for standard genome sequencing and annotation.</title>
        <authorList>
            <consortium name="The Broad Institute Genomics Platform"/>
            <consortium name="The Broad Institute Genome Sequencing Center for Infectious Disease"/>
            <person name="Wu L."/>
            <person name="Ma J."/>
        </authorList>
    </citation>
    <scope>NUCLEOTIDE SEQUENCE [LARGE SCALE GENOMIC DNA]</scope>
    <source>
        <strain evidence="5">CGMCC 1.15480</strain>
    </source>
</reference>
<keyword evidence="1" id="KW-0597">Phosphoprotein</keyword>
<evidence type="ECO:0000259" key="3">
    <source>
        <dbReference type="PROSITE" id="PS50006"/>
    </source>
</evidence>
<name>A0ABQ1PGU8_9MICC</name>
<dbReference type="RefSeq" id="WP_188668767.1">
    <property type="nucleotide sequence ID" value="NZ_BMJI01000019.1"/>
</dbReference>
<dbReference type="Gene3D" id="2.60.200.20">
    <property type="match status" value="1"/>
</dbReference>
<dbReference type="InterPro" id="IPR008984">
    <property type="entry name" value="SMAD_FHA_dom_sf"/>
</dbReference>
<feature type="domain" description="FHA" evidence="3">
    <location>
        <begin position="445"/>
        <end position="502"/>
    </location>
</feature>
<dbReference type="EMBL" id="BMJI01000019">
    <property type="protein sequence ID" value="GGC97001.1"/>
    <property type="molecule type" value="Genomic_DNA"/>
</dbReference>
<comment type="caution">
    <text evidence="4">The sequence shown here is derived from an EMBL/GenBank/DDBJ whole genome shotgun (WGS) entry which is preliminary data.</text>
</comment>
<dbReference type="Pfam" id="PF00498">
    <property type="entry name" value="FHA"/>
    <property type="match status" value="1"/>
</dbReference>
<dbReference type="SUPFAM" id="SSF49879">
    <property type="entry name" value="SMAD/FHA domain"/>
    <property type="match status" value="1"/>
</dbReference>
<organism evidence="4 5">
    <name type="scientific">Tersicoccus solisilvae</name>
    <dbReference type="NCBI Taxonomy" id="1882339"/>
    <lineage>
        <taxon>Bacteria</taxon>
        <taxon>Bacillati</taxon>
        <taxon>Actinomycetota</taxon>
        <taxon>Actinomycetes</taxon>
        <taxon>Micrococcales</taxon>
        <taxon>Micrococcaceae</taxon>
        <taxon>Tersicoccus</taxon>
    </lineage>
</organism>
<dbReference type="PROSITE" id="PS50006">
    <property type="entry name" value="FHA_DOMAIN"/>
    <property type="match status" value="1"/>
</dbReference>
<keyword evidence="5" id="KW-1185">Reference proteome</keyword>
<evidence type="ECO:0000313" key="4">
    <source>
        <dbReference type="EMBL" id="GGC97001.1"/>
    </source>
</evidence>
<feature type="region of interest" description="Disordered" evidence="2">
    <location>
        <begin position="206"/>
        <end position="406"/>
    </location>
</feature>
<evidence type="ECO:0000313" key="5">
    <source>
        <dbReference type="Proteomes" id="UP000597761"/>
    </source>
</evidence>
<proteinExistence type="predicted"/>
<dbReference type="InterPro" id="IPR000253">
    <property type="entry name" value="FHA_dom"/>
</dbReference>
<feature type="compositionally biased region" description="Low complexity" evidence="2">
    <location>
        <begin position="359"/>
        <end position="379"/>
    </location>
</feature>
<sequence>MTPRRAPAVAYTPGRWVLVVGDRTVVVLPPETAAAAGAVRLTLEGADGLAVVVRALPAALATVGPGADGVPADLFALPGFAVLRLDDDAAHVVVRGPITVRRTAIDPSGGLADHGHAAAPAVSGVDALTWAEGRLPGGGRFTVELPGDPAATDTGTDDAAASGSDRDWRLLVDGAALAGGIRIETLTAASAPSAVDVVAHDATSVAAASADVEPEDAAPEDAAPVAAEPADDPAGPRPARVMEEPPVDAAPVSTDTIAAPPTGEQPRVAATTTADAAERTPVTAVDLPEELPEAPAAANGPGAGNGPDPAEAPVLAPSTNADAPRPEDAPPVPSRPRTLIDAVPWRLDEERFARPPAPAATSPTESTVPPAVPVAEPGGAPAPPAVTPASPAPRGEPVDAGEDHDGLTLTGAQQEALRAARRSTPGGPRAVFATGDIVPLDGGITVLGRRPALPEGTDPAAVRLVTVPSPQADVSRSHLRIERVADGWRATDLHSTNGTVLTHPGEPARRLQEGRSLLLRSGDGIDLGDGVTATLEDLA</sequence>
<evidence type="ECO:0000256" key="2">
    <source>
        <dbReference type="SAM" id="MobiDB-lite"/>
    </source>
</evidence>
<accession>A0ABQ1PGU8</accession>
<dbReference type="Proteomes" id="UP000597761">
    <property type="component" value="Unassembled WGS sequence"/>
</dbReference>
<evidence type="ECO:0000256" key="1">
    <source>
        <dbReference type="ARBA" id="ARBA00022553"/>
    </source>
</evidence>
<gene>
    <name evidence="4" type="ORF">GCM10011512_25020</name>
</gene>